<evidence type="ECO:0000259" key="1">
    <source>
        <dbReference type="Pfam" id="PF03819"/>
    </source>
</evidence>
<dbReference type="CDD" id="cd11523">
    <property type="entry name" value="NTP-PPase"/>
    <property type="match status" value="1"/>
</dbReference>
<name>A0ABT1S3N9_9FIRM</name>
<organism evidence="2 3">
    <name type="scientific">Neglectibacter timonensis</name>
    <dbReference type="NCBI Taxonomy" id="1776382"/>
    <lineage>
        <taxon>Bacteria</taxon>
        <taxon>Bacillati</taxon>
        <taxon>Bacillota</taxon>
        <taxon>Clostridia</taxon>
        <taxon>Eubacteriales</taxon>
        <taxon>Oscillospiraceae</taxon>
        <taxon>Neglectibacter</taxon>
    </lineage>
</organism>
<dbReference type="InterPro" id="IPR004518">
    <property type="entry name" value="MazG-like_dom"/>
</dbReference>
<dbReference type="SUPFAM" id="SSF101386">
    <property type="entry name" value="all-alpha NTP pyrophosphatases"/>
    <property type="match status" value="1"/>
</dbReference>
<protein>
    <submittedName>
        <fullName evidence="2">MazG-like family protein</fullName>
    </submittedName>
</protein>
<sequence>MREEQAVVAEFVHAHGLETDGWVRFLDLVSELGELSKELLKVSDYGKLPLTATDAMKDELGDCMFSLLCLCGVLELDAKDALDGALAKYERRIAQYGEAGQRDAAPESR</sequence>
<feature type="domain" description="NTP pyrophosphohydrolase MazG-like" evidence="1">
    <location>
        <begin position="28"/>
        <end position="92"/>
    </location>
</feature>
<keyword evidence="3" id="KW-1185">Reference proteome</keyword>
<evidence type="ECO:0000313" key="2">
    <source>
        <dbReference type="EMBL" id="MCQ4841554.1"/>
    </source>
</evidence>
<proteinExistence type="predicted"/>
<dbReference type="Pfam" id="PF03819">
    <property type="entry name" value="MazG"/>
    <property type="match status" value="1"/>
</dbReference>
<comment type="caution">
    <text evidence="2">The sequence shown here is derived from an EMBL/GenBank/DDBJ whole genome shotgun (WGS) entry which is preliminary data.</text>
</comment>
<dbReference type="RefSeq" id="WP_256192356.1">
    <property type="nucleotide sequence ID" value="NZ_CAJKKG010000053.1"/>
</dbReference>
<dbReference type="Gene3D" id="1.10.287.1080">
    <property type="entry name" value="MazG-like"/>
    <property type="match status" value="1"/>
</dbReference>
<dbReference type="EMBL" id="JANFZH010000055">
    <property type="protein sequence ID" value="MCQ4841554.1"/>
    <property type="molecule type" value="Genomic_DNA"/>
</dbReference>
<reference evidence="2 3" key="1">
    <citation type="submission" date="2022-06" db="EMBL/GenBank/DDBJ databases">
        <title>Isolation of gut microbiota from human fecal samples.</title>
        <authorList>
            <person name="Pamer E.G."/>
            <person name="Barat B."/>
            <person name="Waligurski E."/>
            <person name="Medina S."/>
            <person name="Paddock L."/>
            <person name="Mostad J."/>
        </authorList>
    </citation>
    <scope>NUCLEOTIDE SEQUENCE [LARGE SCALE GENOMIC DNA]</scope>
    <source>
        <strain evidence="2 3">DFI.9.73</strain>
    </source>
</reference>
<accession>A0ABT1S3N9</accession>
<gene>
    <name evidence="2" type="ORF">NE695_16715</name>
</gene>
<dbReference type="Proteomes" id="UP001524473">
    <property type="component" value="Unassembled WGS sequence"/>
</dbReference>
<evidence type="ECO:0000313" key="3">
    <source>
        <dbReference type="Proteomes" id="UP001524473"/>
    </source>
</evidence>